<dbReference type="EMBL" id="CP010070">
    <property type="protein sequence ID" value="AIZ56202.1"/>
    <property type="molecule type" value="Genomic_DNA"/>
</dbReference>
<accession>A0A0A7LD34</accession>
<dbReference type="HOGENOM" id="CLU_031953_0_1_2"/>
<evidence type="ECO:0000313" key="4">
    <source>
        <dbReference type="EMBL" id="AIZ56202.1"/>
    </source>
</evidence>
<dbReference type="Gene3D" id="3.40.718.10">
    <property type="entry name" value="Isopropylmalate Dehydrogenase"/>
    <property type="match status" value="1"/>
</dbReference>
<name>A0A0A7LD34_9ARCH</name>
<dbReference type="PANTHER" id="PTHR11835:SF34">
    <property type="entry name" value="ISOCITRATE DEHYDROGENASE [NAD] SUBUNIT ALPHA, MITOCHONDRIAL"/>
    <property type="match status" value="1"/>
</dbReference>
<dbReference type="InterPro" id="IPR024084">
    <property type="entry name" value="IsoPropMal-DH-like_dom"/>
</dbReference>
<evidence type="ECO:0000313" key="5">
    <source>
        <dbReference type="Proteomes" id="UP000030787"/>
    </source>
</evidence>
<dbReference type="SMART" id="SM01329">
    <property type="entry name" value="Iso_dh"/>
    <property type="match status" value="1"/>
</dbReference>
<feature type="domain" description="Isopropylmalate dehydrogenase-like" evidence="3">
    <location>
        <begin position="44"/>
        <end position="381"/>
    </location>
</feature>
<dbReference type="GO" id="GO:0006102">
    <property type="term" value="P:isocitrate metabolic process"/>
    <property type="evidence" value="ECO:0007669"/>
    <property type="project" value="TreeGrafter"/>
</dbReference>
<dbReference type="AlphaFoldDB" id="A0A0A7LD34"/>
<dbReference type="PANTHER" id="PTHR11835">
    <property type="entry name" value="DECARBOXYLATING DEHYDROGENASES-ISOCITRATE, ISOPROPYLMALATE, TARTRATE"/>
    <property type="match status" value="1"/>
</dbReference>
<dbReference type="Pfam" id="PF00180">
    <property type="entry name" value="Iso_dh"/>
    <property type="match status" value="1"/>
</dbReference>
<dbReference type="GO" id="GO:0004449">
    <property type="term" value="F:isocitrate dehydrogenase (NAD+) activity"/>
    <property type="evidence" value="ECO:0007669"/>
    <property type="project" value="TreeGrafter"/>
</dbReference>
<keyword evidence="2" id="KW-0560">Oxidoreductase</keyword>
<dbReference type="RefSeq" id="WP_048111546.1">
    <property type="nucleotide sequence ID" value="NZ_CP010070.1"/>
</dbReference>
<gene>
    <name evidence="4" type="ORF">Mpt1_c03040</name>
</gene>
<dbReference type="KEGG" id="mear:Mpt1_c03040"/>
<dbReference type="GO" id="GO:0006099">
    <property type="term" value="P:tricarboxylic acid cycle"/>
    <property type="evidence" value="ECO:0007669"/>
    <property type="project" value="TreeGrafter"/>
</dbReference>
<dbReference type="Proteomes" id="UP000030787">
    <property type="component" value="Chromosome"/>
</dbReference>
<proteinExistence type="inferred from homology"/>
<evidence type="ECO:0000256" key="2">
    <source>
        <dbReference type="ARBA" id="ARBA00023002"/>
    </source>
</evidence>
<comment type="similarity">
    <text evidence="1">Belongs to the isocitrate and isopropylmalate dehydrogenases family.</text>
</comment>
<keyword evidence="5" id="KW-1185">Reference proteome</keyword>
<reference evidence="4 5" key="1">
    <citation type="journal article" date="2014" name="Appl. Environ. Microbiol.">
        <title>Comparative Genome Analysis of 'Candidatus Methanoplasma termitum' Indicates a New Mode of Energy Metabolism in the Seventh Order of Methanogens.</title>
        <authorList>
            <person name="Lang K."/>
            <person name="Schuldes J."/>
            <person name="Klingl A."/>
            <person name="Poehlein A."/>
            <person name="Daniel R."/>
            <person name="Brune A."/>
        </authorList>
    </citation>
    <scope>NUCLEOTIDE SEQUENCE [LARGE SCALE GENOMIC DNA]</scope>
    <source>
        <strain evidence="5">Mpt1</strain>
    </source>
</reference>
<dbReference type="STRING" id="1577791.Mpt1_c03040"/>
<sequence>MVDEKVIKAAQEKYGELLRQQLKRVEDLKKEGDWIDYSKLDKLIIGVCGGDGIGPYICASAQKVMEFLLADKIKAKKAEVRIIDGLTIERRAAVLKAIPDDTLAELKKCHVILKGPTTTPSKGDGWPNIESANVAMRKQLDLFANIRPVSVPELGINWTFFRENTEGSYALGSNGIEVTDDLAMDFCVATKQGTDRIITAAFEFAKNSGLNYLSLVTKANIIKTTDGKFLSTMERIAKDYPMVKWDSWFIDIMTAKLIDPARRSDFKVFVLPNLYGDILTDEAAQIQGGVGTAGSANVGKRYAMFEAIHGSAPRMVDEGRAQYADPCSMIKAVALMMDHIGEAEKGKKLNMALDVCVQFERKLVMTGRNTGATGDEFAQYIMDTIKRPDLEKVWNGYIEKAKASKKNN</sequence>
<evidence type="ECO:0000259" key="3">
    <source>
        <dbReference type="SMART" id="SM01329"/>
    </source>
</evidence>
<protein>
    <submittedName>
        <fullName evidence="4">Isocitrate/isopropylmalate dehydrogenase</fullName>
    </submittedName>
</protein>
<dbReference type="OrthoDB" id="23624at2157"/>
<dbReference type="SUPFAM" id="SSF53659">
    <property type="entry name" value="Isocitrate/Isopropylmalate dehydrogenase-like"/>
    <property type="match status" value="1"/>
</dbReference>
<organism evidence="4 5">
    <name type="scientific">Candidatus Methanoplasma termitum</name>
    <dbReference type="NCBI Taxonomy" id="1577791"/>
    <lineage>
        <taxon>Archaea</taxon>
        <taxon>Methanobacteriati</taxon>
        <taxon>Thermoplasmatota</taxon>
        <taxon>Thermoplasmata</taxon>
        <taxon>Methanomassiliicoccales</taxon>
        <taxon>Methanomassiliicoccaceae</taxon>
        <taxon>Candidatus Methanoplasma</taxon>
    </lineage>
</organism>
<dbReference type="GeneID" id="24817975"/>
<evidence type="ECO:0000256" key="1">
    <source>
        <dbReference type="ARBA" id="ARBA00007769"/>
    </source>
</evidence>